<dbReference type="InterPro" id="IPR029058">
    <property type="entry name" value="AB_hydrolase_fold"/>
</dbReference>
<sequence length="301" mass="32171">MTPRRHGRLRRLILAAILAIIAPAFGYASTAPMTPAVVASTPAPDTPMRIRYGDTDDTFGDLYLPRTRAPHPVVVLIHGGGWAQHRSLTQFAPHARSLAEHGVAVWNIEYRRVNGAGGWPLTLTDVDNAVDALATVVQNRTGNRLDLQRVHLAGHSAGGQLAAWVAARHAPAHSGGPSGLRVRSATLMAAVLDLHHAATKGHDPHVRKLLGGRPDEVPDRYRIASPIANLPVALHITAIHGDNDRVVSPEHSRRYVTAAHSANTAKLHILPGTGHAEFTDAAAPAWSAAQATILDYTATLR</sequence>
<proteinExistence type="predicted"/>
<keyword evidence="5" id="KW-1185">Reference proteome</keyword>
<evidence type="ECO:0000256" key="1">
    <source>
        <dbReference type="ARBA" id="ARBA00022801"/>
    </source>
</evidence>
<gene>
    <name evidence="4" type="ORF">NDR86_36320</name>
</gene>
<evidence type="ECO:0000313" key="5">
    <source>
        <dbReference type="Proteomes" id="UP001139157"/>
    </source>
</evidence>
<protein>
    <submittedName>
        <fullName evidence="4">Alpha/beta fold hydrolase</fullName>
    </submittedName>
</protein>
<keyword evidence="1 4" id="KW-0378">Hydrolase</keyword>
<reference evidence="4" key="1">
    <citation type="submission" date="2022-06" db="EMBL/GenBank/DDBJ databases">
        <title>Novel species in genus nocardia.</title>
        <authorList>
            <person name="Li F."/>
        </authorList>
    </citation>
    <scope>NUCLEOTIDE SEQUENCE</scope>
    <source>
        <strain evidence="4">CDC141</strain>
    </source>
</reference>
<keyword evidence="2" id="KW-0732">Signal</keyword>
<feature type="chain" id="PRO_5040918543" evidence="2">
    <location>
        <begin position="27"/>
        <end position="301"/>
    </location>
</feature>
<dbReference type="Pfam" id="PF20434">
    <property type="entry name" value="BD-FAE"/>
    <property type="match status" value="1"/>
</dbReference>
<comment type="caution">
    <text evidence="4">The sequence shown here is derived from an EMBL/GenBank/DDBJ whole genome shotgun (WGS) entry which is preliminary data.</text>
</comment>
<dbReference type="RefSeq" id="WP_251918729.1">
    <property type="nucleotide sequence ID" value="NZ_JAMRXG010000031.1"/>
</dbReference>
<name>A0A9X2J0V2_9NOCA</name>
<dbReference type="InterPro" id="IPR050300">
    <property type="entry name" value="GDXG_lipolytic_enzyme"/>
</dbReference>
<feature type="domain" description="BD-FAE-like" evidence="3">
    <location>
        <begin position="61"/>
        <end position="254"/>
    </location>
</feature>
<dbReference type="Proteomes" id="UP001139157">
    <property type="component" value="Unassembled WGS sequence"/>
</dbReference>
<evidence type="ECO:0000259" key="3">
    <source>
        <dbReference type="Pfam" id="PF20434"/>
    </source>
</evidence>
<dbReference type="GO" id="GO:0016787">
    <property type="term" value="F:hydrolase activity"/>
    <property type="evidence" value="ECO:0007669"/>
    <property type="project" value="UniProtKB-KW"/>
</dbReference>
<dbReference type="InterPro" id="IPR049492">
    <property type="entry name" value="BD-FAE-like_dom"/>
</dbReference>
<evidence type="ECO:0000313" key="4">
    <source>
        <dbReference type="EMBL" id="MCM6778958.1"/>
    </source>
</evidence>
<dbReference type="AlphaFoldDB" id="A0A9X2J0V2"/>
<dbReference type="PANTHER" id="PTHR48081:SF6">
    <property type="entry name" value="PEPTIDASE S9 PROLYL OLIGOPEPTIDASE CATALYTIC DOMAIN-CONTAINING PROTEIN"/>
    <property type="match status" value="1"/>
</dbReference>
<dbReference type="SUPFAM" id="SSF53474">
    <property type="entry name" value="alpha/beta-Hydrolases"/>
    <property type="match status" value="1"/>
</dbReference>
<organism evidence="4 5">
    <name type="scientific">Nocardia pulmonis</name>
    <dbReference type="NCBI Taxonomy" id="2951408"/>
    <lineage>
        <taxon>Bacteria</taxon>
        <taxon>Bacillati</taxon>
        <taxon>Actinomycetota</taxon>
        <taxon>Actinomycetes</taxon>
        <taxon>Mycobacteriales</taxon>
        <taxon>Nocardiaceae</taxon>
        <taxon>Nocardia</taxon>
    </lineage>
</organism>
<evidence type="ECO:0000256" key="2">
    <source>
        <dbReference type="SAM" id="SignalP"/>
    </source>
</evidence>
<dbReference type="PANTHER" id="PTHR48081">
    <property type="entry name" value="AB HYDROLASE SUPERFAMILY PROTEIN C4A8.06C"/>
    <property type="match status" value="1"/>
</dbReference>
<accession>A0A9X2J0V2</accession>
<dbReference type="EMBL" id="JAMRXG010000031">
    <property type="protein sequence ID" value="MCM6778958.1"/>
    <property type="molecule type" value="Genomic_DNA"/>
</dbReference>
<dbReference type="Gene3D" id="3.40.50.1820">
    <property type="entry name" value="alpha/beta hydrolase"/>
    <property type="match status" value="1"/>
</dbReference>
<feature type="signal peptide" evidence="2">
    <location>
        <begin position="1"/>
        <end position="26"/>
    </location>
</feature>